<reference evidence="2 3" key="1">
    <citation type="journal article" date="2018" name="Front. Plant Sci.">
        <title>Red Clover (Trifolium pratense) and Zigzag Clover (T. medium) - A Picture of Genomic Similarities and Differences.</title>
        <authorList>
            <person name="Dluhosova J."/>
            <person name="Istvanek J."/>
            <person name="Nedelnik J."/>
            <person name="Repkova J."/>
        </authorList>
    </citation>
    <scope>NUCLEOTIDE SEQUENCE [LARGE SCALE GENOMIC DNA]</scope>
    <source>
        <strain evidence="3">cv. 10/8</strain>
        <tissue evidence="2">Leaf</tissue>
    </source>
</reference>
<comment type="caution">
    <text evidence="2">The sequence shown here is derived from an EMBL/GenBank/DDBJ whole genome shotgun (WGS) entry which is preliminary data.</text>
</comment>
<feature type="compositionally biased region" description="Low complexity" evidence="1">
    <location>
        <begin position="20"/>
        <end position="33"/>
    </location>
</feature>
<evidence type="ECO:0000313" key="2">
    <source>
        <dbReference type="EMBL" id="MCI18365.1"/>
    </source>
</evidence>
<dbReference type="Proteomes" id="UP000265520">
    <property type="component" value="Unassembled WGS sequence"/>
</dbReference>
<feature type="compositionally biased region" description="Basic and acidic residues" evidence="1">
    <location>
        <begin position="51"/>
        <end position="60"/>
    </location>
</feature>
<sequence>MEKDQKENIKAKSSRKDVSAAKPQQKASSSQGKLKAKEPKSVGCKRLNKSKPKEIVKDSSDSDEWDPDWREFLRTADRNLEIFQ</sequence>
<proteinExistence type="predicted"/>
<protein>
    <submittedName>
        <fullName evidence="2">Uncharacterized protein</fullName>
    </submittedName>
</protein>
<evidence type="ECO:0000256" key="1">
    <source>
        <dbReference type="SAM" id="MobiDB-lite"/>
    </source>
</evidence>
<keyword evidence="3" id="KW-1185">Reference proteome</keyword>
<dbReference type="EMBL" id="LXQA010109816">
    <property type="protein sequence ID" value="MCI18365.1"/>
    <property type="molecule type" value="Genomic_DNA"/>
</dbReference>
<feature type="region of interest" description="Disordered" evidence="1">
    <location>
        <begin position="1"/>
        <end position="69"/>
    </location>
</feature>
<name>A0A392Q536_9FABA</name>
<dbReference type="AlphaFoldDB" id="A0A392Q536"/>
<accession>A0A392Q536</accession>
<feature type="compositionally biased region" description="Basic and acidic residues" evidence="1">
    <location>
        <begin position="1"/>
        <end position="19"/>
    </location>
</feature>
<evidence type="ECO:0000313" key="3">
    <source>
        <dbReference type="Proteomes" id="UP000265520"/>
    </source>
</evidence>
<organism evidence="2 3">
    <name type="scientific">Trifolium medium</name>
    <dbReference type="NCBI Taxonomy" id="97028"/>
    <lineage>
        <taxon>Eukaryota</taxon>
        <taxon>Viridiplantae</taxon>
        <taxon>Streptophyta</taxon>
        <taxon>Embryophyta</taxon>
        <taxon>Tracheophyta</taxon>
        <taxon>Spermatophyta</taxon>
        <taxon>Magnoliopsida</taxon>
        <taxon>eudicotyledons</taxon>
        <taxon>Gunneridae</taxon>
        <taxon>Pentapetalae</taxon>
        <taxon>rosids</taxon>
        <taxon>fabids</taxon>
        <taxon>Fabales</taxon>
        <taxon>Fabaceae</taxon>
        <taxon>Papilionoideae</taxon>
        <taxon>50 kb inversion clade</taxon>
        <taxon>NPAAA clade</taxon>
        <taxon>Hologalegina</taxon>
        <taxon>IRL clade</taxon>
        <taxon>Trifolieae</taxon>
        <taxon>Trifolium</taxon>
    </lineage>
</organism>